<evidence type="ECO:0000313" key="1">
    <source>
        <dbReference type="EMBL" id="KKR42350.1"/>
    </source>
</evidence>
<accession>A0A0G0T5E4</accession>
<dbReference type="Proteomes" id="UP000034881">
    <property type="component" value="Unassembled WGS sequence"/>
</dbReference>
<name>A0A0G0T5E4_9BACT</name>
<sequence length="358" mass="41340">MAYPLIILGAGASMDYLRADDHIEHRNNNFSRYRSPLMNQLFDDTRFYEILDRHPMMGSFATDVMNAMGRSNPNFEAYLTDARDNLAKTNPAIYSQLVSLIFYLADLFSEISVKYYYPRNHYIDLFQKIDNYCGSQSCIVNFNYDLLLERSLCAHLNGGFDILKVDDYINKNVKVIKIHGACNWRYNPQTVHTKQTTAFDFFSNFSKELITNGTKDQIYPLASDINNVNFNPEYVEGLQSWTVKLPAISLPLKDKTSNYVCNESHINILKESIKKADRVLIIGWRGADQYLFTLLKNELGDKKINVTVVAKNSTAESVIQHFASNVPQFRINPKNVHQTGFSDFMKTEDYENFFKNYD</sequence>
<reference evidence="1 2" key="1">
    <citation type="journal article" date="2015" name="Nature">
        <title>rRNA introns, odd ribosomes, and small enigmatic genomes across a large radiation of phyla.</title>
        <authorList>
            <person name="Brown C.T."/>
            <person name="Hug L.A."/>
            <person name="Thomas B.C."/>
            <person name="Sharon I."/>
            <person name="Castelle C.J."/>
            <person name="Singh A."/>
            <person name="Wilkins M.J."/>
            <person name="Williams K.H."/>
            <person name="Banfield J.F."/>
        </authorList>
    </citation>
    <scope>NUCLEOTIDE SEQUENCE [LARGE SCALE GENOMIC DNA]</scope>
</reference>
<gene>
    <name evidence="1" type="ORF">UT77_C0002G0003</name>
</gene>
<comment type="caution">
    <text evidence="1">The sequence shown here is derived from an EMBL/GenBank/DDBJ whole genome shotgun (WGS) entry which is preliminary data.</text>
</comment>
<dbReference type="EMBL" id="LBYB01000002">
    <property type="protein sequence ID" value="KKR42350.1"/>
    <property type="molecule type" value="Genomic_DNA"/>
</dbReference>
<protein>
    <recommendedName>
        <fullName evidence="3">SIR2-like domain-containing protein</fullName>
    </recommendedName>
</protein>
<evidence type="ECO:0000313" key="2">
    <source>
        <dbReference type="Proteomes" id="UP000034881"/>
    </source>
</evidence>
<proteinExistence type="predicted"/>
<evidence type="ECO:0008006" key="3">
    <source>
        <dbReference type="Google" id="ProtNLM"/>
    </source>
</evidence>
<dbReference type="AlphaFoldDB" id="A0A0G0T5E4"/>
<organism evidence="1 2">
    <name type="scientific">Candidatus Daviesbacteria bacterium GW2011_GWC2_40_12</name>
    <dbReference type="NCBI Taxonomy" id="1618431"/>
    <lineage>
        <taxon>Bacteria</taxon>
        <taxon>Candidatus Daviesiibacteriota</taxon>
    </lineage>
</organism>